<feature type="non-terminal residue" evidence="2">
    <location>
        <position position="1"/>
    </location>
</feature>
<evidence type="ECO:0000256" key="1">
    <source>
        <dbReference type="SAM" id="Phobius"/>
    </source>
</evidence>
<keyword evidence="1" id="KW-0812">Transmembrane</keyword>
<keyword evidence="3" id="KW-1185">Reference proteome</keyword>
<keyword evidence="1" id="KW-0472">Membrane</keyword>
<feature type="transmembrane region" description="Helical" evidence="1">
    <location>
        <begin position="60"/>
        <end position="79"/>
    </location>
</feature>
<name>A0A392RIQ7_9FABA</name>
<dbReference type="EMBL" id="LXQA010229670">
    <property type="protein sequence ID" value="MCI36032.1"/>
    <property type="molecule type" value="Genomic_DNA"/>
</dbReference>
<sequence length="86" mass="9541">DFFAVDSDLGRGSGLVFGSATKVVFQRRRRCSSSVRVVHDLSSELVLDVFYPNGGSLDSLWIHIVVVVVAQILVHRWLLGLQCLDI</sequence>
<protein>
    <submittedName>
        <fullName evidence="2">Uncharacterized protein</fullName>
    </submittedName>
</protein>
<keyword evidence="1" id="KW-1133">Transmembrane helix</keyword>
<evidence type="ECO:0000313" key="3">
    <source>
        <dbReference type="Proteomes" id="UP000265520"/>
    </source>
</evidence>
<proteinExistence type="predicted"/>
<accession>A0A392RIQ7</accession>
<comment type="caution">
    <text evidence="2">The sequence shown here is derived from an EMBL/GenBank/DDBJ whole genome shotgun (WGS) entry which is preliminary data.</text>
</comment>
<dbReference type="Proteomes" id="UP000265520">
    <property type="component" value="Unassembled WGS sequence"/>
</dbReference>
<reference evidence="2 3" key="1">
    <citation type="journal article" date="2018" name="Front. Plant Sci.">
        <title>Red Clover (Trifolium pratense) and Zigzag Clover (T. medium) - A Picture of Genomic Similarities and Differences.</title>
        <authorList>
            <person name="Dluhosova J."/>
            <person name="Istvanek J."/>
            <person name="Nedelnik J."/>
            <person name="Repkova J."/>
        </authorList>
    </citation>
    <scope>NUCLEOTIDE SEQUENCE [LARGE SCALE GENOMIC DNA]</scope>
    <source>
        <strain evidence="3">cv. 10/8</strain>
        <tissue evidence="2">Leaf</tissue>
    </source>
</reference>
<evidence type="ECO:0000313" key="2">
    <source>
        <dbReference type="EMBL" id="MCI36032.1"/>
    </source>
</evidence>
<organism evidence="2 3">
    <name type="scientific">Trifolium medium</name>
    <dbReference type="NCBI Taxonomy" id="97028"/>
    <lineage>
        <taxon>Eukaryota</taxon>
        <taxon>Viridiplantae</taxon>
        <taxon>Streptophyta</taxon>
        <taxon>Embryophyta</taxon>
        <taxon>Tracheophyta</taxon>
        <taxon>Spermatophyta</taxon>
        <taxon>Magnoliopsida</taxon>
        <taxon>eudicotyledons</taxon>
        <taxon>Gunneridae</taxon>
        <taxon>Pentapetalae</taxon>
        <taxon>rosids</taxon>
        <taxon>fabids</taxon>
        <taxon>Fabales</taxon>
        <taxon>Fabaceae</taxon>
        <taxon>Papilionoideae</taxon>
        <taxon>50 kb inversion clade</taxon>
        <taxon>NPAAA clade</taxon>
        <taxon>Hologalegina</taxon>
        <taxon>IRL clade</taxon>
        <taxon>Trifolieae</taxon>
        <taxon>Trifolium</taxon>
    </lineage>
</organism>
<dbReference type="AlphaFoldDB" id="A0A392RIQ7"/>